<comment type="caution">
    <text evidence="2">The sequence shown here is derived from an EMBL/GenBank/DDBJ whole genome shotgun (WGS) entry which is preliminary data.</text>
</comment>
<dbReference type="RefSeq" id="WP_259138027.1">
    <property type="nucleotide sequence ID" value="NZ_JANUXX010000004.1"/>
</dbReference>
<keyword evidence="1" id="KW-0079">Bacteriocin immunity</keyword>
<evidence type="ECO:0000313" key="2">
    <source>
        <dbReference type="EMBL" id="MCS4488170.1"/>
    </source>
</evidence>
<keyword evidence="3" id="KW-1185">Reference proteome</keyword>
<dbReference type="EMBL" id="JANUXX010000004">
    <property type="protein sequence ID" value="MCS4488170.1"/>
    <property type="molecule type" value="Genomic_DNA"/>
</dbReference>
<evidence type="ECO:0008006" key="4">
    <source>
        <dbReference type="Google" id="ProtNLM"/>
    </source>
</evidence>
<accession>A0ABT2F6Q0</accession>
<reference evidence="2 3" key="1">
    <citation type="journal article" date="2023" name="Int. J. Syst. Evol. Microbiol.">
        <title>Streptococcus sciuri sp. nov., Staphylococcus marylandisciuri sp. nov. and Staphylococcus americanisciuri sp. nov., isolated from faeces of eastern grey squirrel (Sciurus carolinensis).</title>
        <authorList>
            <person name="Volokhov D.V."/>
            <person name="Zagorodnyaya T.A."/>
            <person name="Furtak V.A."/>
            <person name="Nattanmai G."/>
            <person name="Randall L."/>
            <person name="Jose S."/>
            <person name="Gao Y."/>
            <person name="Eisenberg T."/>
            <person name="Delmonte P."/>
            <person name="Blom J."/>
            <person name="Mitchell K.K."/>
        </authorList>
    </citation>
    <scope>NUCLEOTIDE SEQUENCE [LARGE SCALE GENOMIC DNA]</scope>
    <source>
        <strain evidence="2 3">SQ9-PEA</strain>
    </source>
</reference>
<proteinExistence type="predicted"/>
<protein>
    <recommendedName>
        <fullName evidence="4">Bacteriocin immunity protein</fullName>
    </recommendedName>
</protein>
<evidence type="ECO:0000256" key="1">
    <source>
        <dbReference type="ARBA" id="ARBA00023025"/>
    </source>
</evidence>
<gene>
    <name evidence="2" type="ORF">NXS10_04255</name>
</gene>
<evidence type="ECO:0000313" key="3">
    <source>
        <dbReference type="Proteomes" id="UP001206548"/>
    </source>
</evidence>
<name>A0ABT2F6Q0_9STRE</name>
<sequence length="98" mass="11948">MRRVGARNNKKRQEFYDAISDVYNHLELNEEDRKILLDMAKDVDDNVKLSYISSKFYGKVNHMYCLTEHHILVKRLLDLMQKYKRWYYIGMPPLYPLF</sequence>
<dbReference type="SUPFAM" id="SSF109797">
    <property type="entry name" value="Bacteriocin immunity protein-like"/>
    <property type="match status" value="1"/>
</dbReference>
<dbReference type="Proteomes" id="UP001206548">
    <property type="component" value="Unassembled WGS sequence"/>
</dbReference>
<organism evidence="2 3">
    <name type="scientific">Streptococcus sciuri</name>
    <dbReference type="NCBI Taxonomy" id="2973939"/>
    <lineage>
        <taxon>Bacteria</taxon>
        <taxon>Bacillati</taxon>
        <taxon>Bacillota</taxon>
        <taxon>Bacilli</taxon>
        <taxon>Lactobacillales</taxon>
        <taxon>Streptococcaceae</taxon>
        <taxon>Streptococcus</taxon>
    </lineage>
</organism>
<dbReference type="Gene3D" id="1.20.1440.50">
    <property type="entry name" value="Ta0600-like"/>
    <property type="match status" value="1"/>
</dbReference>
<dbReference type="InterPro" id="IPR023130">
    <property type="entry name" value="Ta0600-like_sf"/>
</dbReference>